<evidence type="ECO:0000259" key="5">
    <source>
        <dbReference type="PROSITE" id="PS51720"/>
    </source>
</evidence>
<dbReference type="Ensembl" id="ENSELUT00000039231.3">
    <property type="protein sequence ID" value="ENSELUP00000015191.3"/>
    <property type="gene ID" value="ENSELUG00000015171.3"/>
</dbReference>
<sequence length="152" mass="16665">VGQTPQKPCLSNLRIVLLGKTGSGKSATGNTILGREAFKSESSPVSVTSQSEKQSGDVNGMKIDVIDTPGFFDPTTSQEKMKMEIENAIKMSVPGPHAFLLVISLGRFTEEEQNAVKWIQENFGEEASKYTMVLFTDSAMLGCLSKHRFQWC</sequence>
<reference evidence="6" key="2">
    <citation type="submission" date="2020-02" db="EMBL/GenBank/DDBJ databases">
        <title>Esox lucius (northern pike) genome, fEsoLuc1, primary haplotype.</title>
        <authorList>
            <person name="Myers G."/>
            <person name="Karagic N."/>
            <person name="Meyer A."/>
            <person name="Pippel M."/>
            <person name="Reichard M."/>
            <person name="Winkler S."/>
            <person name="Tracey A."/>
            <person name="Sims Y."/>
            <person name="Howe K."/>
            <person name="Rhie A."/>
            <person name="Formenti G."/>
            <person name="Durbin R."/>
            <person name="Fedrigo O."/>
            <person name="Jarvis E.D."/>
        </authorList>
    </citation>
    <scope>NUCLEOTIDE SEQUENCE [LARGE SCALE GENOMIC DNA]</scope>
</reference>
<name>A0A3P8YGF6_ESOLU</name>
<evidence type="ECO:0000313" key="6">
    <source>
        <dbReference type="Ensembl" id="ENSELUP00000015191.3"/>
    </source>
</evidence>
<evidence type="ECO:0000256" key="2">
    <source>
        <dbReference type="ARBA" id="ARBA00022741"/>
    </source>
</evidence>
<evidence type="ECO:0000256" key="4">
    <source>
        <dbReference type="SAM" id="MobiDB-lite"/>
    </source>
</evidence>
<organism evidence="6 7">
    <name type="scientific">Esox lucius</name>
    <name type="common">Northern pike</name>
    <dbReference type="NCBI Taxonomy" id="8010"/>
    <lineage>
        <taxon>Eukaryota</taxon>
        <taxon>Metazoa</taxon>
        <taxon>Chordata</taxon>
        <taxon>Craniata</taxon>
        <taxon>Vertebrata</taxon>
        <taxon>Euteleostomi</taxon>
        <taxon>Actinopterygii</taxon>
        <taxon>Neopterygii</taxon>
        <taxon>Teleostei</taxon>
        <taxon>Protacanthopterygii</taxon>
        <taxon>Esociformes</taxon>
        <taxon>Esocidae</taxon>
        <taxon>Esox</taxon>
    </lineage>
</organism>
<proteinExistence type="inferred from homology"/>
<dbReference type="GO" id="GO:0005525">
    <property type="term" value="F:GTP binding"/>
    <property type="evidence" value="ECO:0007669"/>
    <property type="project" value="UniProtKB-KW"/>
</dbReference>
<dbReference type="InterPro" id="IPR006703">
    <property type="entry name" value="G_AIG1"/>
</dbReference>
<dbReference type="SUPFAM" id="SSF52540">
    <property type="entry name" value="P-loop containing nucleoside triphosphate hydrolases"/>
    <property type="match status" value="1"/>
</dbReference>
<reference evidence="6" key="4">
    <citation type="submission" date="2025-09" db="UniProtKB">
        <authorList>
            <consortium name="Ensembl"/>
        </authorList>
    </citation>
    <scope>IDENTIFICATION</scope>
</reference>
<dbReference type="InParanoid" id="A0A3P8YGF6"/>
<dbReference type="Bgee" id="ENSELUG00000015171">
    <property type="expression patterns" value="Expressed in nose and 9 other cell types or tissues"/>
</dbReference>
<protein>
    <recommendedName>
        <fullName evidence="5">AIG1-type G domain-containing protein</fullName>
    </recommendedName>
</protein>
<dbReference type="PANTHER" id="PTHR10903">
    <property type="entry name" value="GTPASE, IMAP FAMILY MEMBER-RELATED"/>
    <property type="match status" value="1"/>
</dbReference>
<keyword evidence="2" id="KW-0547">Nucleotide-binding</keyword>
<evidence type="ECO:0000256" key="1">
    <source>
        <dbReference type="ARBA" id="ARBA00008535"/>
    </source>
</evidence>
<reference evidence="7" key="1">
    <citation type="journal article" date="2014" name="PLoS ONE">
        <title>The genome and linkage map of the northern pike (Esox lucius): conserved synteny revealed between the salmonid sister group and the Neoteleostei.</title>
        <authorList>
            <person name="Rondeau E.B."/>
            <person name="Minkley D.R."/>
            <person name="Leong J.S."/>
            <person name="Messmer A.M."/>
            <person name="Jantzen J.R."/>
            <person name="von Schalburg K.R."/>
            <person name="Lemon C."/>
            <person name="Bird N.H."/>
            <person name="Koop B.F."/>
        </authorList>
    </citation>
    <scope>NUCLEOTIDE SEQUENCE</scope>
</reference>
<dbReference type="PROSITE" id="PS51720">
    <property type="entry name" value="G_AIG1"/>
    <property type="match status" value="1"/>
</dbReference>
<feature type="domain" description="AIG1-type G" evidence="5">
    <location>
        <begin position="10"/>
        <end position="152"/>
    </location>
</feature>
<comment type="similarity">
    <text evidence="1">Belongs to the TRAFAC class TrmE-Era-EngA-EngB-Septin-like GTPase superfamily. AIG1/Toc34/Toc159-like paraseptin GTPase family. IAN subfamily.</text>
</comment>
<accession>A0A3P8YGF6</accession>
<dbReference type="Pfam" id="PF04548">
    <property type="entry name" value="AIG1"/>
    <property type="match status" value="1"/>
</dbReference>
<dbReference type="GeneTree" id="ENSGT01140000282522"/>
<reference evidence="6" key="3">
    <citation type="submission" date="2025-08" db="UniProtKB">
        <authorList>
            <consortium name="Ensembl"/>
        </authorList>
    </citation>
    <scope>IDENTIFICATION</scope>
</reference>
<feature type="compositionally biased region" description="Low complexity" evidence="4">
    <location>
        <begin position="40"/>
        <end position="52"/>
    </location>
</feature>
<dbReference type="FunFam" id="3.40.50.300:FF:000366">
    <property type="entry name" value="GTPase, IMAP family member 2"/>
    <property type="match status" value="1"/>
</dbReference>
<evidence type="ECO:0000313" key="7">
    <source>
        <dbReference type="Proteomes" id="UP000265140"/>
    </source>
</evidence>
<dbReference type="InterPro" id="IPR027417">
    <property type="entry name" value="P-loop_NTPase"/>
</dbReference>
<keyword evidence="3" id="KW-0342">GTP-binding</keyword>
<dbReference type="Gene3D" id="3.40.50.300">
    <property type="entry name" value="P-loop containing nucleotide triphosphate hydrolases"/>
    <property type="match status" value="1"/>
</dbReference>
<feature type="region of interest" description="Disordered" evidence="4">
    <location>
        <begin position="39"/>
        <end position="60"/>
    </location>
</feature>
<dbReference type="InterPro" id="IPR045058">
    <property type="entry name" value="GIMA/IAN/Toc"/>
</dbReference>
<dbReference type="PANTHER" id="PTHR10903:SF112">
    <property type="entry name" value="SI:CH211-113E8.5"/>
    <property type="match status" value="1"/>
</dbReference>
<evidence type="ECO:0000256" key="3">
    <source>
        <dbReference type="ARBA" id="ARBA00023134"/>
    </source>
</evidence>
<dbReference type="AlphaFoldDB" id="A0A3P8YGF6"/>
<dbReference type="OMA" id="NTIKWIM"/>
<keyword evidence="7" id="KW-1185">Reference proteome</keyword>
<dbReference type="Proteomes" id="UP000265140">
    <property type="component" value="Chromosome 9"/>
</dbReference>